<keyword evidence="6 7" id="KW-0472">Membrane</keyword>
<feature type="transmembrane region" description="Helical" evidence="7">
    <location>
        <begin position="220"/>
        <end position="237"/>
    </location>
</feature>
<dbReference type="SUPFAM" id="SSF103473">
    <property type="entry name" value="MFS general substrate transporter"/>
    <property type="match status" value="1"/>
</dbReference>
<dbReference type="Proteomes" id="UP001281656">
    <property type="component" value="Unassembled WGS sequence"/>
</dbReference>
<dbReference type="EMBL" id="JARUJP010000004">
    <property type="protein sequence ID" value="MDW8800579.1"/>
    <property type="molecule type" value="Genomic_DNA"/>
</dbReference>
<sequence length="403" mass="43990">MLKIFSVYKGLPRSVYILFLVQVVNRFGDFVLPFMTLLLIKKLGISFQTAGMVIMIGSMLGIPGAIVGGKLADQIGRKKTYIITQTTVALALIPCAFVKNSYVIVTFLLVSTFFNEAVRPSLSAIIADLLPADRRQAGYSLQYLGINLGASIGPMVAGFLFNNYLPMLFIGDALTSFLAVALVAIFISESKPSNMVEATASKEKAEEGSVFQVLFRRKQILIFLIIYILYSMVYTQHRFSLPLMLDEVFTGTGAEKFGLLMSINAFTVISLTVIITSFTRKLQPLCNIIMAGILYAIGFGMIGIVNSLPLFIVSTIFWTIGEILTATNFGVYLANNSPVNYRARFNAVGSLSWASGAALGTSLIGKYIDMAGISAVWPLTFMLASIAAFFMILLHIHSTKNKA</sequence>
<feature type="transmembrane region" description="Helical" evidence="7">
    <location>
        <begin position="285"/>
        <end position="305"/>
    </location>
</feature>
<evidence type="ECO:0000256" key="5">
    <source>
        <dbReference type="ARBA" id="ARBA00022989"/>
    </source>
</evidence>
<dbReference type="PROSITE" id="PS50850">
    <property type="entry name" value="MFS"/>
    <property type="match status" value="1"/>
</dbReference>
<keyword evidence="2" id="KW-0813">Transport</keyword>
<comment type="subcellular location">
    <subcellularLocation>
        <location evidence="1">Cell membrane</location>
        <topology evidence="1">Multi-pass membrane protein</topology>
    </subcellularLocation>
</comment>
<evidence type="ECO:0000256" key="2">
    <source>
        <dbReference type="ARBA" id="ARBA00022448"/>
    </source>
</evidence>
<evidence type="ECO:0000256" key="3">
    <source>
        <dbReference type="ARBA" id="ARBA00022475"/>
    </source>
</evidence>
<feature type="domain" description="Major facilitator superfamily (MFS) profile" evidence="8">
    <location>
        <begin position="14"/>
        <end position="402"/>
    </location>
</feature>
<organism evidence="9 10">
    <name type="scientific">Clostridium tanneri</name>
    <dbReference type="NCBI Taxonomy" id="3037988"/>
    <lineage>
        <taxon>Bacteria</taxon>
        <taxon>Bacillati</taxon>
        <taxon>Bacillota</taxon>
        <taxon>Clostridia</taxon>
        <taxon>Eubacteriales</taxon>
        <taxon>Clostridiaceae</taxon>
        <taxon>Clostridium</taxon>
    </lineage>
</organism>
<evidence type="ECO:0000313" key="9">
    <source>
        <dbReference type="EMBL" id="MDW8800579.1"/>
    </source>
</evidence>
<dbReference type="Pfam" id="PF07690">
    <property type="entry name" value="MFS_1"/>
    <property type="match status" value="1"/>
</dbReference>
<dbReference type="InterPro" id="IPR011701">
    <property type="entry name" value="MFS"/>
</dbReference>
<dbReference type="CDD" id="cd17329">
    <property type="entry name" value="MFS_MdtH_MDR_like"/>
    <property type="match status" value="1"/>
</dbReference>
<evidence type="ECO:0000256" key="7">
    <source>
        <dbReference type="SAM" id="Phobius"/>
    </source>
</evidence>
<evidence type="ECO:0000256" key="6">
    <source>
        <dbReference type="ARBA" id="ARBA00023136"/>
    </source>
</evidence>
<dbReference type="InterPro" id="IPR005829">
    <property type="entry name" value="Sugar_transporter_CS"/>
</dbReference>
<dbReference type="PANTHER" id="PTHR23517">
    <property type="entry name" value="RESISTANCE PROTEIN MDTM, PUTATIVE-RELATED-RELATED"/>
    <property type="match status" value="1"/>
</dbReference>
<evidence type="ECO:0000256" key="1">
    <source>
        <dbReference type="ARBA" id="ARBA00004651"/>
    </source>
</evidence>
<feature type="transmembrane region" description="Helical" evidence="7">
    <location>
        <begin position="167"/>
        <end position="187"/>
    </location>
</feature>
<dbReference type="RefSeq" id="WP_318797075.1">
    <property type="nucleotide sequence ID" value="NZ_JARUJP010000004.1"/>
</dbReference>
<keyword evidence="10" id="KW-1185">Reference proteome</keyword>
<comment type="caution">
    <text evidence="9">The sequence shown here is derived from an EMBL/GenBank/DDBJ whole genome shotgun (WGS) entry which is preliminary data.</text>
</comment>
<feature type="transmembrane region" description="Helical" evidence="7">
    <location>
        <begin position="15"/>
        <end position="40"/>
    </location>
</feature>
<feature type="transmembrane region" description="Helical" evidence="7">
    <location>
        <begin position="257"/>
        <end position="278"/>
    </location>
</feature>
<dbReference type="InterPro" id="IPR036259">
    <property type="entry name" value="MFS_trans_sf"/>
</dbReference>
<feature type="transmembrane region" description="Helical" evidence="7">
    <location>
        <begin position="376"/>
        <end position="396"/>
    </location>
</feature>
<feature type="transmembrane region" description="Helical" evidence="7">
    <location>
        <begin position="311"/>
        <end position="333"/>
    </location>
</feature>
<accession>A0ABU4JRH1</accession>
<reference evidence="9 10" key="1">
    <citation type="submission" date="2023-04" db="EMBL/GenBank/DDBJ databases">
        <title>Clostridium tannerae sp. nov., isolated from the fecal material of an alpaca.</title>
        <authorList>
            <person name="Miller S."/>
            <person name="Hendry M."/>
            <person name="King J."/>
            <person name="Sankaranarayanan K."/>
            <person name="Lawson P.A."/>
        </authorList>
    </citation>
    <scope>NUCLEOTIDE SEQUENCE [LARGE SCALE GENOMIC DNA]</scope>
    <source>
        <strain evidence="9 10">A1-XYC3</strain>
    </source>
</reference>
<feature type="transmembrane region" description="Helical" evidence="7">
    <location>
        <begin position="345"/>
        <end position="364"/>
    </location>
</feature>
<feature type="transmembrane region" description="Helical" evidence="7">
    <location>
        <begin position="47"/>
        <end position="68"/>
    </location>
</feature>
<keyword evidence="5 7" id="KW-1133">Transmembrane helix</keyword>
<dbReference type="PROSITE" id="PS00216">
    <property type="entry name" value="SUGAR_TRANSPORT_1"/>
    <property type="match status" value="1"/>
</dbReference>
<name>A0ABU4JRH1_9CLOT</name>
<protein>
    <submittedName>
        <fullName evidence="9">MFS transporter</fullName>
    </submittedName>
</protein>
<gene>
    <name evidence="9" type="ORF">P8V03_05350</name>
</gene>
<proteinExistence type="predicted"/>
<dbReference type="PANTHER" id="PTHR23517:SF2">
    <property type="entry name" value="MULTIDRUG RESISTANCE PROTEIN MDTH"/>
    <property type="match status" value="1"/>
</dbReference>
<dbReference type="InterPro" id="IPR050171">
    <property type="entry name" value="MFS_Transporters"/>
</dbReference>
<evidence type="ECO:0000259" key="8">
    <source>
        <dbReference type="PROSITE" id="PS50850"/>
    </source>
</evidence>
<evidence type="ECO:0000256" key="4">
    <source>
        <dbReference type="ARBA" id="ARBA00022692"/>
    </source>
</evidence>
<feature type="transmembrane region" description="Helical" evidence="7">
    <location>
        <begin position="88"/>
        <end position="110"/>
    </location>
</feature>
<dbReference type="InterPro" id="IPR020846">
    <property type="entry name" value="MFS_dom"/>
</dbReference>
<dbReference type="Gene3D" id="1.20.1250.20">
    <property type="entry name" value="MFS general substrate transporter like domains"/>
    <property type="match status" value="1"/>
</dbReference>
<keyword evidence="3" id="KW-1003">Cell membrane</keyword>
<keyword evidence="4 7" id="KW-0812">Transmembrane</keyword>
<evidence type="ECO:0000313" key="10">
    <source>
        <dbReference type="Proteomes" id="UP001281656"/>
    </source>
</evidence>